<dbReference type="Gene3D" id="3.40.1410.10">
    <property type="entry name" value="Chorismate lyase-like"/>
    <property type="match status" value="1"/>
</dbReference>
<dbReference type="InterPro" id="IPR000524">
    <property type="entry name" value="Tscrpt_reg_HTH_GntR"/>
</dbReference>
<sequence>MLARNSGVALWRQIYSNLEREIADHGFRPGDRLPSENALSEKYGVNRHTIRRAMAALEQAGLVRVEQGRGAFVREPVINYPVGRRTRFSENLTRQRRAPGNVLLEAADIEADGPVAAALGIRPGEMVTRITSAGEADGRRINYCHSYFPRVLFPGMIRVYRQTGSVTQTLEHYKVRDYFRKSTRIIARMPTAQEARELGQPRTRPVLITESVNVDARGVPIEFGVSLFASDWVQIVVDSFE</sequence>
<dbReference type="NCBIfam" id="TIGR02325">
    <property type="entry name" value="C_P_lyase_phnF"/>
    <property type="match status" value="1"/>
</dbReference>
<dbReference type="PANTHER" id="PTHR44846:SF1">
    <property type="entry name" value="MANNOSYL-D-GLYCERATE TRANSPORT_METABOLISM SYSTEM REPRESSOR MNGR-RELATED"/>
    <property type="match status" value="1"/>
</dbReference>
<dbReference type="InterPro" id="IPR036388">
    <property type="entry name" value="WH-like_DNA-bd_sf"/>
</dbReference>
<reference evidence="6" key="1">
    <citation type="submission" date="2010-12" db="EMBL/GenBank/DDBJ databases">
        <title>Complete sequence of Desulfovibrio aespoeensis Aspo-2.</title>
        <authorList>
            <consortium name="US DOE Joint Genome Institute"/>
            <person name="Lucas S."/>
            <person name="Copeland A."/>
            <person name="Lapidus A."/>
            <person name="Cheng J.-F."/>
            <person name="Goodwin L."/>
            <person name="Pitluck S."/>
            <person name="Chertkov O."/>
            <person name="Misra M."/>
            <person name="Detter J.C."/>
            <person name="Han C."/>
            <person name="Tapia R."/>
            <person name="Land M."/>
            <person name="Hauser L."/>
            <person name="Kyrpides N."/>
            <person name="Ivanova N."/>
            <person name="Ovchinnikova G."/>
            <person name="Pedersen K."/>
            <person name="Jagevall S."/>
            <person name="Hazen T."/>
            <person name="Woyke T."/>
        </authorList>
    </citation>
    <scope>NUCLEOTIDE SEQUENCE [LARGE SCALE GENOMIC DNA]</scope>
    <source>
        <strain evidence="6">ATCC 700646 / DSM 10631 / Aspo-2</strain>
    </source>
</reference>
<dbReference type="InterPro" id="IPR012702">
    <property type="entry name" value="CP_lyase_PhnF"/>
</dbReference>
<dbReference type="PANTHER" id="PTHR44846">
    <property type="entry name" value="MANNOSYL-D-GLYCERATE TRANSPORT/METABOLISM SYSTEM REPRESSOR MNGR-RELATED"/>
    <property type="match status" value="1"/>
</dbReference>
<dbReference type="SMART" id="SM00345">
    <property type="entry name" value="HTH_GNTR"/>
    <property type="match status" value="1"/>
</dbReference>
<dbReference type="AlphaFoldDB" id="E6VTK0"/>
<dbReference type="eggNOG" id="COG2188">
    <property type="taxonomic scope" value="Bacteria"/>
</dbReference>
<evidence type="ECO:0000256" key="3">
    <source>
        <dbReference type="ARBA" id="ARBA00023163"/>
    </source>
</evidence>
<dbReference type="Proteomes" id="UP000002191">
    <property type="component" value="Chromosome"/>
</dbReference>
<accession>E6VTK0</accession>
<dbReference type="Pfam" id="PF00392">
    <property type="entry name" value="GntR"/>
    <property type="match status" value="1"/>
</dbReference>
<protein>
    <submittedName>
        <fullName evidence="5">Phosphonates metabolism transcriptional regulator PhnF</fullName>
    </submittedName>
</protein>
<keyword evidence="3" id="KW-0804">Transcription</keyword>
<dbReference type="Gene3D" id="1.10.10.10">
    <property type="entry name" value="Winged helix-like DNA-binding domain superfamily/Winged helix DNA-binding domain"/>
    <property type="match status" value="1"/>
</dbReference>
<dbReference type="InterPro" id="IPR011663">
    <property type="entry name" value="UTRA"/>
</dbReference>
<dbReference type="HOGENOM" id="CLU_063236_2_2_7"/>
<feature type="domain" description="HTH gntR-type" evidence="4">
    <location>
        <begin position="8"/>
        <end position="76"/>
    </location>
</feature>
<dbReference type="GO" id="GO:0003700">
    <property type="term" value="F:DNA-binding transcription factor activity"/>
    <property type="evidence" value="ECO:0007669"/>
    <property type="project" value="InterPro"/>
</dbReference>
<evidence type="ECO:0000313" key="6">
    <source>
        <dbReference type="Proteomes" id="UP000002191"/>
    </source>
</evidence>
<dbReference type="CDD" id="cd07377">
    <property type="entry name" value="WHTH_GntR"/>
    <property type="match status" value="1"/>
</dbReference>
<dbReference type="PRINTS" id="PR00035">
    <property type="entry name" value="HTHGNTR"/>
</dbReference>
<dbReference type="RefSeq" id="WP_013514108.1">
    <property type="nucleotide sequence ID" value="NC_014844.1"/>
</dbReference>
<evidence type="ECO:0000256" key="1">
    <source>
        <dbReference type="ARBA" id="ARBA00023015"/>
    </source>
</evidence>
<dbReference type="KEGG" id="das:Daes_1162"/>
<dbReference type="SMART" id="SM00866">
    <property type="entry name" value="UTRA"/>
    <property type="match status" value="1"/>
</dbReference>
<name>E6VTK0_PSEA9</name>
<dbReference type="GO" id="GO:0045892">
    <property type="term" value="P:negative regulation of DNA-templated transcription"/>
    <property type="evidence" value="ECO:0007669"/>
    <property type="project" value="TreeGrafter"/>
</dbReference>
<gene>
    <name evidence="5" type="ordered locus">Daes_1162</name>
</gene>
<dbReference type="Pfam" id="PF07702">
    <property type="entry name" value="UTRA"/>
    <property type="match status" value="1"/>
</dbReference>
<reference evidence="5 6" key="2">
    <citation type="journal article" date="2014" name="Genome Announc.">
        <title>Complete Genome Sequence of the Subsurface, Mesophilic Sulfate-Reducing Bacterium Desulfovibrio aespoeensis Aspo-2.</title>
        <authorList>
            <person name="Pedersen K."/>
            <person name="Bengtsson A."/>
            <person name="Edlund J."/>
            <person name="Rabe L."/>
            <person name="Hazen T."/>
            <person name="Chakraborty R."/>
            <person name="Goodwin L."/>
            <person name="Shapiro N."/>
        </authorList>
    </citation>
    <scope>NUCLEOTIDE SEQUENCE [LARGE SCALE GENOMIC DNA]</scope>
    <source>
        <strain evidence="6">ATCC 700646 / DSM 10631 / Aspo-2</strain>
    </source>
</reference>
<dbReference type="InterPro" id="IPR050679">
    <property type="entry name" value="Bact_HTH_transcr_reg"/>
</dbReference>
<keyword evidence="1" id="KW-0805">Transcription regulation</keyword>
<evidence type="ECO:0000313" key="5">
    <source>
        <dbReference type="EMBL" id="ADU62177.1"/>
    </source>
</evidence>
<dbReference type="OrthoDB" id="5454556at2"/>
<keyword evidence="2" id="KW-0238">DNA-binding</keyword>
<dbReference type="SUPFAM" id="SSF46785">
    <property type="entry name" value="Winged helix' DNA-binding domain"/>
    <property type="match status" value="1"/>
</dbReference>
<dbReference type="InterPro" id="IPR028978">
    <property type="entry name" value="Chorismate_lyase_/UTRA_dom_sf"/>
</dbReference>
<evidence type="ECO:0000259" key="4">
    <source>
        <dbReference type="PROSITE" id="PS50949"/>
    </source>
</evidence>
<organism evidence="5 6">
    <name type="scientific">Pseudodesulfovibrio aespoeensis (strain ATCC 700646 / DSM 10631 / Aspo-2)</name>
    <name type="common">Desulfovibrio aespoeensis</name>
    <dbReference type="NCBI Taxonomy" id="643562"/>
    <lineage>
        <taxon>Bacteria</taxon>
        <taxon>Pseudomonadati</taxon>
        <taxon>Thermodesulfobacteriota</taxon>
        <taxon>Desulfovibrionia</taxon>
        <taxon>Desulfovibrionales</taxon>
        <taxon>Desulfovibrionaceae</taxon>
    </lineage>
</organism>
<dbReference type="EMBL" id="CP002431">
    <property type="protein sequence ID" value="ADU62177.1"/>
    <property type="molecule type" value="Genomic_DNA"/>
</dbReference>
<dbReference type="InterPro" id="IPR036390">
    <property type="entry name" value="WH_DNA-bd_sf"/>
</dbReference>
<dbReference type="STRING" id="643562.Daes_1162"/>
<keyword evidence="6" id="KW-1185">Reference proteome</keyword>
<dbReference type="GO" id="GO:0003677">
    <property type="term" value="F:DNA binding"/>
    <property type="evidence" value="ECO:0007669"/>
    <property type="project" value="UniProtKB-KW"/>
</dbReference>
<proteinExistence type="predicted"/>
<dbReference type="SUPFAM" id="SSF64288">
    <property type="entry name" value="Chorismate lyase-like"/>
    <property type="match status" value="1"/>
</dbReference>
<evidence type="ECO:0000256" key="2">
    <source>
        <dbReference type="ARBA" id="ARBA00023125"/>
    </source>
</evidence>
<dbReference type="PROSITE" id="PS50949">
    <property type="entry name" value="HTH_GNTR"/>
    <property type="match status" value="1"/>
</dbReference>